<sequence>MKISKLVDNLQCFSEVAELHPGTILFFNIMIFTLKIITSWCVLGENCFYYGKSSTSMTYNMYCSYGCCGDYYNQYCCQPGYGQPYVIKNAGYHSEKTQYTAGIAVYVQGDTKARYLTGHATYQAAQAPPPYLE</sequence>
<evidence type="ECO:0000313" key="3">
    <source>
        <dbReference type="Proteomes" id="UP001634394"/>
    </source>
</evidence>
<dbReference type="AlphaFoldDB" id="A0ABD3U1R6"/>
<keyword evidence="1" id="KW-1133">Transmembrane helix</keyword>
<reference evidence="2 3" key="1">
    <citation type="submission" date="2024-11" db="EMBL/GenBank/DDBJ databases">
        <title>Chromosome-level genome assembly of the freshwater bivalve Anodonta woodiana.</title>
        <authorList>
            <person name="Chen X."/>
        </authorList>
    </citation>
    <scope>NUCLEOTIDE SEQUENCE [LARGE SCALE GENOMIC DNA]</scope>
    <source>
        <strain evidence="2">MN2024</strain>
        <tissue evidence="2">Gills</tissue>
    </source>
</reference>
<name>A0ABD3U1R6_SINWO</name>
<organism evidence="2 3">
    <name type="scientific">Sinanodonta woodiana</name>
    <name type="common">Chinese pond mussel</name>
    <name type="synonym">Anodonta woodiana</name>
    <dbReference type="NCBI Taxonomy" id="1069815"/>
    <lineage>
        <taxon>Eukaryota</taxon>
        <taxon>Metazoa</taxon>
        <taxon>Spiralia</taxon>
        <taxon>Lophotrochozoa</taxon>
        <taxon>Mollusca</taxon>
        <taxon>Bivalvia</taxon>
        <taxon>Autobranchia</taxon>
        <taxon>Heteroconchia</taxon>
        <taxon>Palaeoheterodonta</taxon>
        <taxon>Unionida</taxon>
        <taxon>Unionoidea</taxon>
        <taxon>Unionidae</taxon>
        <taxon>Unioninae</taxon>
        <taxon>Sinanodonta</taxon>
    </lineage>
</organism>
<keyword evidence="1" id="KW-0812">Transmembrane</keyword>
<feature type="transmembrane region" description="Helical" evidence="1">
    <location>
        <begin position="24"/>
        <end position="43"/>
    </location>
</feature>
<comment type="caution">
    <text evidence="2">The sequence shown here is derived from an EMBL/GenBank/DDBJ whole genome shotgun (WGS) entry which is preliminary data.</text>
</comment>
<accession>A0ABD3U1R6</accession>
<proteinExistence type="predicted"/>
<keyword evidence="3" id="KW-1185">Reference proteome</keyword>
<gene>
    <name evidence="2" type="ORF">ACJMK2_020841</name>
</gene>
<dbReference type="Proteomes" id="UP001634394">
    <property type="component" value="Unassembled WGS sequence"/>
</dbReference>
<protein>
    <submittedName>
        <fullName evidence="2">Uncharacterized protein</fullName>
    </submittedName>
</protein>
<evidence type="ECO:0000256" key="1">
    <source>
        <dbReference type="SAM" id="Phobius"/>
    </source>
</evidence>
<keyword evidence="1" id="KW-0472">Membrane</keyword>
<dbReference type="EMBL" id="JBJQND010000017">
    <property type="protein sequence ID" value="KAL3842861.1"/>
    <property type="molecule type" value="Genomic_DNA"/>
</dbReference>
<evidence type="ECO:0000313" key="2">
    <source>
        <dbReference type="EMBL" id="KAL3842861.1"/>
    </source>
</evidence>